<sequence>MKTDDVRDLLGREVYDAHGDKVGKVGQVYLDSQTSAPVWATVKTGLFGTKESFVPLAGATRAGRDLHVNTSKDTIKNAPQAGGNDGRLSRAEEQQIYAHYGHSHPDAAPGAGAARGHDTASDTTKHARAEGDSVTRSEERLRAGTETVETGQVRLRKYVVTEEQQVTVPVSREEVRVEREPIRDGNARQGSDIGEEEQSVTLHAERPIVTKETEAVERVRLQTDTVRDQETVSGQVRKEHVEIDDPDGQIRTQRSRQDHR</sequence>
<evidence type="ECO:0000259" key="3">
    <source>
        <dbReference type="Pfam" id="PF09557"/>
    </source>
</evidence>
<evidence type="ECO:0000313" key="4">
    <source>
        <dbReference type="EMBL" id="NMH98699.1"/>
    </source>
</evidence>
<dbReference type="InterPro" id="IPR011033">
    <property type="entry name" value="PRC_barrel-like_sf"/>
</dbReference>
<accession>A0ABX1SCT6</accession>
<keyword evidence="5" id="KW-1185">Reference proteome</keyword>
<name>A0ABX1SCT6_9PSEU</name>
<reference evidence="4 5" key="1">
    <citation type="submission" date="2020-04" db="EMBL/GenBank/DDBJ databases">
        <authorList>
            <person name="Klaysubun C."/>
            <person name="Duangmal K."/>
            <person name="Lipun K."/>
        </authorList>
    </citation>
    <scope>NUCLEOTIDE SEQUENCE [LARGE SCALE GENOMIC DNA]</scope>
    <source>
        <strain evidence="4 5">K10HN5</strain>
    </source>
</reference>
<evidence type="ECO:0000313" key="5">
    <source>
        <dbReference type="Proteomes" id="UP000820669"/>
    </source>
</evidence>
<protein>
    <submittedName>
        <fullName evidence="4">PRC and DUF2382 domain-containing protein</fullName>
    </submittedName>
</protein>
<feature type="compositionally biased region" description="Basic and acidic residues" evidence="1">
    <location>
        <begin position="225"/>
        <end position="243"/>
    </location>
</feature>
<dbReference type="Gene3D" id="3.90.50.10">
    <property type="entry name" value="Photosynthetic Reaction Center, subunit H, domain 2"/>
    <property type="match status" value="1"/>
</dbReference>
<feature type="domain" description="PRC-barrel" evidence="2">
    <location>
        <begin position="4"/>
        <end position="73"/>
    </location>
</feature>
<feature type="region of interest" description="Disordered" evidence="1">
    <location>
        <begin position="225"/>
        <end position="260"/>
    </location>
</feature>
<feature type="compositionally biased region" description="Basic and acidic residues" evidence="1">
    <location>
        <begin position="115"/>
        <end position="143"/>
    </location>
</feature>
<dbReference type="Proteomes" id="UP000820669">
    <property type="component" value="Unassembled WGS sequence"/>
</dbReference>
<evidence type="ECO:0000256" key="1">
    <source>
        <dbReference type="SAM" id="MobiDB-lite"/>
    </source>
</evidence>
<dbReference type="PANTHER" id="PTHR38463:SF1">
    <property type="entry name" value="STRESS RESPONSE PROTEIN YSNF"/>
    <property type="match status" value="1"/>
</dbReference>
<dbReference type="EMBL" id="JAAXLA010000026">
    <property type="protein sequence ID" value="NMH98699.1"/>
    <property type="molecule type" value="Genomic_DNA"/>
</dbReference>
<proteinExistence type="predicted"/>
<dbReference type="InterPro" id="IPR014747">
    <property type="entry name" value="Bac_photo_RC_H_C"/>
</dbReference>
<feature type="domain" description="DUF2382" evidence="3">
    <location>
        <begin position="135"/>
        <end position="243"/>
    </location>
</feature>
<dbReference type="Pfam" id="PF05239">
    <property type="entry name" value="PRC"/>
    <property type="match status" value="1"/>
</dbReference>
<dbReference type="InterPro" id="IPR019060">
    <property type="entry name" value="DUF2382"/>
</dbReference>
<dbReference type="InterPro" id="IPR027275">
    <property type="entry name" value="PRC-brl_dom"/>
</dbReference>
<feature type="region of interest" description="Disordered" evidence="1">
    <location>
        <begin position="185"/>
        <end position="207"/>
    </location>
</feature>
<dbReference type="SUPFAM" id="SSF50346">
    <property type="entry name" value="PRC-barrel domain"/>
    <property type="match status" value="1"/>
</dbReference>
<dbReference type="PANTHER" id="PTHR38463">
    <property type="entry name" value="STRESS RESPONSE PROTEIN YSNF"/>
    <property type="match status" value="1"/>
</dbReference>
<gene>
    <name evidence="4" type="ORF">HF526_15485</name>
</gene>
<feature type="region of interest" description="Disordered" evidence="1">
    <location>
        <begin position="101"/>
        <end position="149"/>
    </location>
</feature>
<organism evidence="4 5">
    <name type="scientific">Pseudonocardia acidicola</name>
    <dbReference type="NCBI Taxonomy" id="2724939"/>
    <lineage>
        <taxon>Bacteria</taxon>
        <taxon>Bacillati</taxon>
        <taxon>Actinomycetota</taxon>
        <taxon>Actinomycetes</taxon>
        <taxon>Pseudonocardiales</taxon>
        <taxon>Pseudonocardiaceae</taxon>
        <taxon>Pseudonocardia</taxon>
    </lineage>
</organism>
<dbReference type="NCBIfam" id="TIGR02271">
    <property type="entry name" value="YsnF/AvaK domain"/>
    <property type="match status" value="1"/>
</dbReference>
<evidence type="ECO:0000259" key="2">
    <source>
        <dbReference type="Pfam" id="PF05239"/>
    </source>
</evidence>
<dbReference type="Pfam" id="PF09557">
    <property type="entry name" value="DUF2382"/>
    <property type="match status" value="1"/>
</dbReference>
<dbReference type="InterPro" id="IPR052967">
    <property type="entry name" value="Stress_Response_Assoc"/>
</dbReference>
<comment type="caution">
    <text evidence="4">The sequence shown here is derived from an EMBL/GenBank/DDBJ whole genome shotgun (WGS) entry which is preliminary data.</text>
</comment>